<accession>G1N1S4</accession>
<feature type="domain" description="RING-type" evidence="5">
    <location>
        <begin position="133"/>
        <end position="181"/>
    </location>
</feature>
<dbReference type="GO" id="GO:0005634">
    <property type="term" value="C:nucleus"/>
    <property type="evidence" value="ECO:0007669"/>
    <property type="project" value="TreeGrafter"/>
</dbReference>
<evidence type="ECO:0000259" key="5">
    <source>
        <dbReference type="PROSITE" id="PS50089"/>
    </source>
</evidence>
<reference evidence="6 7" key="1">
    <citation type="journal article" date="2010" name="PLoS Biol.">
        <title>Multi-platform next-generation sequencing of the domestic turkey (Meleagris gallopavo): genome assembly and analysis.</title>
        <authorList>
            <person name="Dalloul R.A."/>
            <person name="Long J.A."/>
            <person name="Zimin A.V."/>
            <person name="Aslam L."/>
            <person name="Beal K."/>
            <person name="Blomberg L.A."/>
            <person name="Bouffard P."/>
            <person name="Burt D.W."/>
            <person name="Crasta O."/>
            <person name="Crooijmans R.P."/>
            <person name="Cooper K."/>
            <person name="Coulombe R.A."/>
            <person name="De S."/>
            <person name="Delany M.E."/>
            <person name="Dodgson J.B."/>
            <person name="Dong J.J."/>
            <person name="Evans C."/>
            <person name="Frederickson K.M."/>
            <person name="Flicek P."/>
            <person name="Florea L."/>
            <person name="Folkerts O."/>
            <person name="Groenen M.A."/>
            <person name="Harkins T.T."/>
            <person name="Herrero J."/>
            <person name="Hoffmann S."/>
            <person name="Megens H.J."/>
            <person name="Jiang A."/>
            <person name="de Jong P."/>
            <person name="Kaiser P."/>
            <person name="Kim H."/>
            <person name="Kim K.W."/>
            <person name="Kim S."/>
            <person name="Langenberger D."/>
            <person name="Lee M.K."/>
            <person name="Lee T."/>
            <person name="Mane S."/>
            <person name="Marcais G."/>
            <person name="Marz M."/>
            <person name="McElroy A.P."/>
            <person name="Modise T."/>
            <person name="Nefedov M."/>
            <person name="Notredame C."/>
            <person name="Paton I.R."/>
            <person name="Payne W.S."/>
            <person name="Pertea G."/>
            <person name="Prickett D."/>
            <person name="Puiu D."/>
            <person name="Qioa D."/>
            <person name="Raineri E."/>
            <person name="Ruffier M."/>
            <person name="Salzberg S.L."/>
            <person name="Schatz M.C."/>
            <person name="Scheuring C."/>
            <person name="Schmidt C.J."/>
            <person name="Schroeder S."/>
            <person name="Searle S.M."/>
            <person name="Smith E.J."/>
            <person name="Smith J."/>
            <person name="Sonstegard T.S."/>
            <person name="Stadler P.F."/>
            <person name="Tafer H."/>
            <person name="Tu Z.J."/>
            <person name="Van Tassell C.P."/>
            <person name="Vilella A.J."/>
            <person name="Williams K.P."/>
            <person name="Yorke J.A."/>
            <person name="Zhang L."/>
            <person name="Zhang H.B."/>
            <person name="Zhang X."/>
            <person name="Zhang Y."/>
            <person name="Reed K.M."/>
        </authorList>
    </citation>
    <scope>NUCLEOTIDE SEQUENCE [LARGE SCALE GENOMIC DNA]</scope>
</reference>
<evidence type="ECO:0000256" key="4">
    <source>
        <dbReference type="PROSITE-ProRule" id="PRU00175"/>
    </source>
</evidence>
<dbReference type="PANTHER" id="PTHR12420:SF47">
    <property type="entry name" value="PHD FINGER PROTEIN 7"/>
    <property type="match status" value="1"/>
</dbReference>
<evidence type="ECO:0000256" key="2">
    <source>
        <dbReference type="ARBA" id="ARBA00022771"/>
    </source>
</evidence>
<dbReference type="Pfam" id="PF26054">
    <property type="entry name" value="PHD_G2E3"/>
    <property type="match status" value="1"/>
</dbReference>
<dbReference type="Ensembl" id="ENSMGAT00000006234.3">
    <property type="protein sequence ID" value="ENSMGAP00000005499.3"/>
    <property type="gene ID" value="ENSMGAG00000005579.3"/>
</dbReference>
<evidence type="ECO:0000313" key="7">
    <source>
        <dbReference type="Proteomes" id="UP000001645"/>
    </source>
</evidence>
<reference evidence="6" key="3">
    <citation type="submission" date="2025-09" db="UniProtKB">
        <authorList>
            <consortium name="Ensembl"/>
        </authorList>
    </citation>
    <scope>IDENTIFICATION</scope>
</reference>
<dbReference type="SUPFAM" id="SSF57850">
    <property type="entry name" value="RING/U-box"/>
    <property type="match status" value="1"/>
</dbReference>
<dbReference type="SMART" id="SM00249">
    <property type="entry name" value="PHD"/>
    <property type="match status" value="3"/>
</dbReference>
<keyword evidence="1" id="KW-0479">Metal-binding</keyword>
<sequence>LTAASLSFPACVLCIQGDADPDIYGRKLTINGIYFHKFCAVSSFTAPSTILQTMVDPFCHNKIMLFSHTHCFICGKRGAFVTCAEPGCDRSFHLPCASEGECITQYFGEFRSFCRDHHPQQAVVAAPVQDTTCIICMDSVGDSMSYSTIVCPACRHAWFHRACIQRLALCTGITLHCPQCKDEDEFFDHVNAMGIHIPSRLVSHSWFSRREYKHKRCDASNCRYPRGRDQAGEGPWQLLLCSSCAARGTHRRCSYLSLSRRTWECNACAGEGTCKRQTATCCWAGARRSCSSLFGPEGMGVCPTPGLEFHPTHLPSFPYSLQQQCGQRRASPGA</sequence>
<dbReference type="InterPro" id="IPR059102">
    <property type="entry name" value="PHD_PHF7/G2E3-like"/>
</dbReference>
<reference evidence="6" key="2">
    <citation type="submission" date="2025-08" db="UniProtKB">
        <authorList>
            <consortium name="Ensembl"/>
        </authorList>
    </citation>
    <scope>IDENTIFICATION</scope>
</reference>
<dbReference type="PANTHER" id="PTHR12420">
    <property type="entry name" value="PHD FINGER PROTEIN"/>
    <property type="match status" value="1"/>
</dbReference>
<dbReference type="Pfam" id="PF13771">
    <property type="entry name" value="zf-HC5HC2H"/>
    <property type="match status" value="1"/>
</dbReference>
<dbReference type="SUPFAM" id="SSF57903">
    <property type="entry name" value="FYVE/PHD zinc finger"/>
    <property type="match status" value="1"/>
</dbReference>
<dbReference type="AlphaFoldDB" id="G1N1S4"/>
<evidence type="ECO:0000313" key="6">
    <source>
        <dbReference type="Ensembl" id="ENSMGAP00000005499.3"/>
    </source>
</evidence>
<dbReference type="PROSITE" id="PS50089">
    <property type="entry name" value="ZF_RING_2"/>
    <property type="match status" value="1"/>
</dbReference>
<dbReference type="SMART" id="SM00184">
    <property type="entry name" value="RING"/>
    <property type="match status" value="2"/>
</dbReference>
<dbReference type="HOGENOM" id="CLU_055746_1_0_1"/>
<dbReference type="InterPro" id="IPR011011">
    <property type="entry name" value="Znf_FYVE_PHD"/>
</dbReference>
<dbReference type="InterPro" id="IPR051188">
    <property type="entry name" value="PHD-type_Zinc_Finger"/>
</dbReference>
<keyword evidence="7" id="KW-1185">Reference proteome</keyword>
<dbReference type="InParanoid" id="G1N1S4"/>
<proteinExistence type="predicted"/>
<dbReference type="GeneTree" id="ENSGT00950000182865"/>
<protein>
    <recommendedName>
        <fullName evidence="5">RING-type domain-containing protein</fullName>
    </recommendedName>
</protein>
<evidence type="ECO:0000256" key="1">
    <source>
        <dbReference type="ARBA" id="ARBA00022723"/>
    </source>
</evidence>
<dbReference type="Proteomes" id="UP000001645">
    <property type="component" value="Chromosome 14"/>
</dbReference>
<evidence type="ECO:0000256" key="3">
    <source>
        <dbReference type="ARBA" id="ARBA00022833"/>
    </source>
</evidence>
<name>G1N1S4_MELGA</name>
<dbReference type="Bgee" id="ENSMGAG00000005579">
    <property type="expression patterns" value="Expressed in pectoralis major and 9 other cell types or tissues"/>
</dbReference>
<keyword evidence="2 4" id="KW-0863">Zinc-finger</keyword>
<dbReference type="InterPro" id="IPR001841">
    <property type="entry name" value="Znf_RING"/>
</dbReference>
<dbReference type="InterPro" id="IPR001965">
    <property type="entry name" value="Znf_PHD"/>
</dbReference>
<dbReference type="Gene3D" id="3.30.40.10">
    <property type="entry name" value="Zinc/RING finger domain, C3HC4 (zinc finger)"/>
    <property type="match status" value="3"/>
</dbReference>
<dbReference type="InterPro" id="IPR013083">
    <property type="entry name" value="Znf_RING/FYVE/PHD"/>
</dbReference>
<keyword evidence="3" id="KW-0862">Zinc</keyword>
<dbReference type="GO" id="GO:0008270">
    <property type="term" value="F:zinc ion binding"/>
    <property type="evidence" value="ECO:0007669"/>
    <property type="project" value="UniProtKB-KW"/>
</dbReference>
<organism evidence="6 7">
    <name type="scientific">Meleagris gallopavo</name>
    <name type="common">Wild turkey</name>
    <dbReference type="NCBI Taxonomy" id="9103"/>
    <lineage>
        <taxon>Eukaryota</taxon>
        <taxon>Metazoa</taxon>
        <taxon>Chordata</taxon>
        <taxon>Craniata</taxon>
        <taxon>Vertebrata</taxon>
        <taxon>Euteleostomi</taxon>
        <taxon>Archelosauria</taxon>
        <taxon>Archosauria</taxon>
        <taxon>Dinosauria</taxon>
        <taxon>Saurischia</taxon>
        <taxon>Theropoda</taxon>
        <taxon>Coelurosauria</taxon>
        <taxon>Aves</taxon>
        <taxon>Neognathae</taxon>
        <taxon>Galloanserae</taxon>
        <taxon>Galliformes</taxon>
        <taxon>Phasianidae</taxon>
        <taxon>Meleagridinae</taxon>
        <taxon>Meleagris</taxon>
    </lineage>
</organism>